<dbReference type="EMBL" id="JAASRM010000001">
    <property type="protein sequence ID" value="NIK88481.1"/>
    <property type="molecule type" value="Genomic_DNA"/>
</dbReference>
<dbReference type="AlphaFoldDB" id="A0A846MZF5"/>
<evidence type="ECO:0000313" key="3">
    <source>
        <dbReference type="Proteomes" id="UP000570514"/>
    </source>
</evidence>
<feature type="chain" id="PRO_5032433831" evidence="1">
    <location>
        <begin position="22"/>
        <end position="187"/>
    </location>
</feature>
<dbReference type="Gene3D" id="2.60.40.1880">
    <property type="entry name" value="Invasion associated locus B (IalB) protein"/>
    <property type="match status" value="1"/>
</dbReference>
<proteinExistence type="predicted"/>
<sequence>MKSFRIAFAFAAALLAAPAIAQDAGPQKPMQPSEEKLFKDWTVRCFPVPSPSPCEMIEVRVAKKTGQRILGVLLAYVPARNAHILQISVPLGISIQNGLVINADTYKSPVLKYRRCDQMGCYVEAAVGDDVIGQLSKATKAETQIVTVDGRKFNLVFSLDGFNEAHNTLVELTKAKAKAPAAAPAAQ</sequence>
<evidence type="ECO:0000256" key="1">
    <source>
        <dbReference type="SAM" id="SignalP"/>
    </source>
</evidence>
<dbReference type="InterPro" id="IPR038696">
    <property type="entry name" value="IalB_sf"/>
</dbReference>
<name>A0A846MZF5_9PROT</name>
<comment type="caution">
    <text evidence="2">The sequence shown here is derived from an EMBL/GenBank/DDBJ whole genome shotgun (WGS) entry which is preliminary data.</text>
</comment>
<protein>
    <submittedName>
        <fullName evidence="2">Invasion protein IalB</fullName>
    </submittedName>
</protein>
<keyword evidence="1" id="KW-0732">Signal</keyword>
<gene>
    <name evidence="2" type="ORF">FHS83_001799</name>
</gene>
<dbReference type="Pfam" id="PF06776">
    <property type="entry name" value="IalB"/>
    <property type="match status" value="1"/>
</dbReference>
<reference evidence="2 3" key="1">
    <citation type="submission" date="2020-03" db="EMBL/GenBank/DDBJ databases">
        <title>Genomic Encyclopedia of Type Strains, Phase IV (KMG-IV): sequencing the most valuable type-strain genomes for metagenomic binning, comparative biology and taxonomic classification.</title>
        <authorList>
            <person name="Goeker M."/>
        </authorList>
    </citation>
    <scope>NUCLEOTIDE SEQUENCE [LARGE SCALE GENOMIC DNA]</scope>
    <source>
        <strain evidence="2 3">DSM 19867</strain>
    </source>
</reference>
<feature type="signal peptide" evidence="1">
    <location>
        <begin position="1"/>
        <end position="21"/>
    </location>
</feature>
<dbReference type="InterPro" id="IPR010642">
    <property type="entry name" value="Invasion_prot_B"/>
</dbReference>
<accession>A0A846MZF5</accession>
<dbReference type="RefSeq" id="WP_167082655.1">
    <property type="nucleotide sequence ID" value="NZ_BAAADC010000001.1"/>
</dbReference>
<dbReference type="Proteomes" id="UP000570514">
    <property type="component" value="Unassembled WGS sequence"/>
</dbReference>
<evidence type="ECO:0000313" key="2">
    <source>
        <dbReference type="EMBL" id="NIK88481.1"/>
    </source>
</evidence>
<organism evidence="2 3">
    <name type="scientific">Rhizomicrobium palustre</name>
    <dbReference type="NCBI Taxonomy" id="189966"/>
    <lineage>
        <taxon>Bacteria</taxon>
        <taxon>Pseudomonadati</taxon>
        <taxon>Pseudomonadota</taxon>
        <taxon>Alphaproteobacteria</taxon>
        <taxon>Micropepsales</taxon>
        <taxon>Micropepsaceae</taxon>
        <taxon>Rhizomicrobium</taxon>
    </lineage>
</organism>
<keyword evidence="3" id="KW-1185">Reference proteome</keyword>